<keyword evidence="2" id="KW-0964">Secreted</keyword>
<dbReference type="GO" id="GO:0005576">
    <property type="term" value="C:extracellular region"/>
    <property type="evidence" value="ECO:0007669"/>
    <property type="project" value="UniProtKB-SubCell"/>
</dbReference>
<dbReference type="EMBL" id="JP286410">
    <property type="protein sequence ID" value="AEQ16667.1"/>
    <property type="molecule type" value="mRNA"/>
</dbReference>
<dbReference type="SUPFAM" id="SSF56496">
    <property type="entry name" value="Fibrinogen C-terminal domain-like"/>
    <property type="match status" value="1"/>
</dbReference>
<feature type="region of interest" description="Disordered" evidence="4">
    <location>
        <begin position="1"/>
        <end position="45"/>
    </location>
</feature>
<name>G5DZ46_9PIPI</name>
<feature type="non-terminal residue" evidence="6">
    <location>
        <position position="136"/>
    </location>
</feature>
<protein>
    <submittedName>
        <fullName evidence="6">Putative collagen alpha 1 chain isoform 7</fullName>
    </submittedName>
</protein>
<dbReference type="Pfam" id="PF01410">
    <property type="entry name" value="COLFI"/>
    <property type="match status" value="1"/>
</dbReference>
<sequence>GPMGPRGPPGPAGKPGDDPGLQGMPGERGQIENIRSPEGTRKNPARTCRDLKMCHSDWKSGEYWIDPNGCTLDAIKVYCNMETGETCVHPSQNITYHCKNSIAYMDQATGNLKKALLLQGSNEIEIRAEGNSRFTY</sequence>
<dbReference type="SMART" id="SM00038">
    <property type="entry name" value="COLFI"/>
    <property type="match status" value="1"/>
</dbReference>
<evidence type="ECO:0000256" key="4">
    <source>
        <dbReference type="SAM" id="MobiDB-lite"/>
    </source>
</evidence>
<comment type="subcellular location">
    <subcellularLocation>
        <location evidence="1">Secreted</location>
    </subcellularLocation>
</comment>
<reference evidence="6" key="1">
    <citation type="submission" date="2011-09" db="EMBL/GenBank/DDBJ databases">
        <title>The odds of duplicate gene persistence after polyploidization.</title>
        <authorList>
            <person name="Chain F.J.J."/>
            <person name="Evans B.J."/>
            <person name="Dushoff J."/>
        </authorList>
    </citation>
    <scope>NUCLEOTIDE SEQUENCE</scope>
    <source>
        <tissue evidence="6">Liver</tissue>
    </source>
</reference>
<dbReference type="InterPro" id="IPR000885">
    <property type="entry name" value="Fib_collagen_C"/>
</dbReference>
<dbReference type="Gene3D" id="2.60.120.1000">
    <property type="match status" value="2"/>
</dbReference>
<evidence type="ECO:0000313" key="6">
    <source>
        <dbReference type="EMBL" id="AEQ16667.1"/>
    </source>
</evidence>
<feature type="compositionally biased region" description="Pro residues" evidence="4">
    <location>
        <begin position="1"/>
        <end position="12"/>
    </location>
</feature>
<accession>G5DZ46</accession>
<dbReference type="AlphaFoldDB" id="G5DZ46"/>
<organism evidence="6">
    <name type="scientific">Pipa carvalhoi</name>
    <name type="common">Carvalho's Surinam toad</name>
    <dbReference type="NCBI Taxonomy" id="191480"/>
    <lineage>
        <taxon>Eukaryota</taxon>
        <taxon>Metazoa</taxon>
        <taxon>Chordata</taxon>
        <taxon>Craniata</taxon>
        <taxon>Vertebrata</taxon>
        <taxon>Euteleostomi</taxon>
        <taxon>Amphibia</taxon>
        <taxon>Batrachia</taxon>
        <taxon>Anura</taxon>
        <taxon>Pipoidea</taxon>
        <taxon>Pipidae</taxon>
        <taxon>Pipinae</taxon>
        <taxon>Pipa</taxon>
    </lineage>
</organism>
<dbReference type="PROSITE" id="PS51461">
    <property type="entry name" value="NC1_FIB"/>
    <property type="match status" value="1"/>
</dbReference>
<proteinExistence type="evidence at transcript level"/>
<evidence type="ECO:0000256" key="1">
    <source>
        <dbReference type="ARBA" id="ARBA00004613"/>
    </source>
</evidence>
<dbReference type="GO" id="GO:0005201">
    <property type="term" value="F:extracellular matrix structural constituent"/>
    <property type="evidence" value="ECO:0007669"/>
    <property type="project" value="InterPro"/>
</dbReference>
<dbReference type="GO" id="GO:0005581">
    <property type="term" value="C:collagen trimer"/>
    <property type="evidence" value="ECO:0007669"/>
    <property type="project" value="UniProtKB-KW"/>
</dbReference>
<feature type="domain" description="Fibrillar collagen NC1" evidence="5">
    <location>
        <begin position="18"/>
        <end position="136"/>
    </location>
</feature>
<evidence type="ECO:0000256" key="2">
    <source>
        <dbReference type="ARBA" id="ARBA00022525"/>
    </source>
</evidence>
<dbReference type="NCBIfam" id="NF040941">
    <property type="entry name" value="GGGWT_bact"/>
    <property type="match status" value="1"/>
</dbReference>
<feature type="non-terminal residue" evidence="6">
    <location>
        <position position="1"/>
    </location>
</feature>
<keyword evidence="3 6" id="KW-0176">Collagen</keyword>
<evidence type="ECO:0000259" key="5">
    <source>
        <dbReference type="PROSITE" id="PS51461"/>
    </source>
</evidence>
<evidence type="ECO:0000256" key="3">
    <source>
        <dbReference type="ARBA" id="ARBA00023119"/>
    </source>
</evidence>
<dbReference type="InterPro" id="IPR036056">
    <property type="entry name" value="Fibrinogen-like_C"/>
</dbReference>